<sequence>MIASSDPETGLAKEQTHIPNELWREIFTLSCTLSDNGGPDLIWHLDIASIMRGEHSGMQWILPQVCRKWREVVLDMPDLWADISLDVDSLEEDIRSKRASLDPNRIKHIIRTVLSRSRPKSHARSKPLEVSFIRISSRQIPAWASECLDILSEDCARWGSLYIEIASVACFTGLASVSDRLMSLTHLSLDVSEPWDLRDEDGRLRGNWDPIDVVREFVLSLGRLPSLTSLYLSHLPDELLFEWPESIWNIICRISTVEPYVRTMKGVLKLAKHLRAFNLQADTALCTSDVRANFWGLRRVESEEDRVIHQCLTHLLLPHTDWLRSLDHLVLPNLVELKIEEIDIVCHSRVLSLVDFLRRTAPPLQTLRVDRLQPGSPKYRSWNRGDEHQWLIRSDYLLTSDQITLTSLTSLYWDNSTPEYASLFDSLIVPSLSNLEVVNCTSAYSLERVSSMIQRSSCSLHALRLNYFGLVDKTLETILQASPHLECLVLEGAVYDQLLAKMTFPSNAEASSFPLLPRLKCLKILGSKQIFSHNALISMLQSRSRTDLEEVELNIGSLFKKPVQDAFKDLAHKGLFSVHINNEEAFFTGPSHVPRVRIHHGYHYGGIEGEHAENLGIIQDTAAVLSESLHENSFLRVPERLGGPLDENLCLLEPLLSRLEQFSGPIPKLSDTMWRMEEIIEIPQEFRVDRQFGYFERVQTLLDHWKGREAC</sequence>
<dbReference type="SUPFAM" id="SSF52047">
    <property type="entry name" value="RNI-like"/>
    <property type="match status" value="1"/>
</dbReference>
<dbReference type="InterPro" id="IPR032675">
    <property type="entry name" value="LRR_dom_sf"/>
</dbReference>
<dbReference type="OrthoDB" id="3045613at2759"/>
<keyword evidence="2" id="KW-1185">Reference proteome</keyword>
<evidence type="ECO:0000313" key="1">
    <source>
        <dbReference type="EMBL" id="THU93089.1"/>
    </source>
</evidence>
<organism evidence="1 2">
    <name type="scientific">Dendrothele bispora (strain CBS 962.96)</name>
    <dbReference type="NCBI Taxonomy" id="1314807"/>
    <lineage>
        <taxon>Eukaryota</taxon>
        <taxon>Fungi</taxon>
        <taxon>Dikarya</taxon>
        <taxon>Basidiomycota</taxon>
        <taxon>Agaricomycotina</taxon>
        <taxon>Agaricomycetes</taxon>
        <taxon>Agaricomycetidae</taxon>
        <taxon>Agaricales</taxon>
        <taxon>Agaricales incertae sedis</taxon>
        <taxon>Dendrothele</taxon>
    </lineage>
</organism>
<dbReference type="AlphaFoldDB" id="A0A4S8LU44"/>
<proteinExistence type="predicted"/>
<dbReference type="Gene3D" id="3.80.10.10">
    <property type="entry name" value="Ribonuclease Inhibitor"/>
    <property type="match status" value="1"/>
</dbReference>
<evidence type="ECO:0000313" key="2">
    <source>
        <dbReference type="Proteomes" id="UP000297245"/>
    </source>
</evidence>
<dbReference type="Proteomes" id="UP000297245">
    <property type="component" value="Unassembled WGS sequence"/>
</dbReference>
<name>A0A4S8LU44_DENBC</name>
<dbReference type="EMBL" id="ML179259">
    <property type="protein sequence ID" value="THU93089.1"/>
    <property type="molecule type" value="Genomic_DNA"/>
</dbReference>
<accession>A0A4S8LU44</accession>
<protein>
    <submittedName>
        <fullName evidence="1">Uncharacterized protein</fullName>
    </submittedName>
</protein>
<reference evidence="1 2" key="1">
    <citation type="journal article" date="2019" name="Nat. Ecol. Evol.">
        <title>Megaphylogeny resolves global patterns of mushroom evolution.</title>
        <authorList>
            <person name="Varga T."/>
            <person name="Krizsan K."/>
            <person name="Foldi C."/>
            <person name="Dima B."/>
            <person name="Sanchez-Garcia M."/>
            <person name="Sanchez-Ramirez S."/>
            <person name="Szollosi G.J."/>
            <person name="Szarkandi J.G."/>
            <person name="Papp V."/>
            <person name="Albert L."/>
            <person name="Andreopoulos W."/>
            <person name="Angelini C."/>
            <person name="Antonin V."/>
            <person name="Barry K.W."/>
            <person name="Bougher N.L."/>
            <person name="Buchanan P."/>
            <person name="Buyck B."/>
            <person name="Bense V."/>
            <person name="Catcheside P."/>
            <person name="Chovatia M."/>
            <person name="Cooper J."/>
            <person name="Damon W."/>
            <person name="Desjardin D."/>
            <person name="Finy P."/>
            <person name="Geml J."/>
            <person name="Haridas S."/>
            <person name="Hughes K."/>
            <person name="Justo A."/>
            <person name="Karasinski D."/>
            <person name="Kautmanova I."/>
            <person name="Kiss B."/>
            <person name="Kocsube S."/>
            <person name="Kotiranta H."/>
            <person name="LaButti K.M."/>
            <person name="Lechner B.E."/>
            <person name="Liimatainen K."/>
            <person name="Lipzen A."/>
            <person name="Lukacs Z."/>
            <person name="Mihaltcheva S."/>
            <person name="Morgado L.N."/>
            <person name="Niskanen T."/>
            <person name="Noordeloos M.E."/>
            <person name="Ohm R.A."/>
            <person name="Ortiz-Santana B."/>
            <person name="Ovrebo C."/>
            <person name="Racz N."/>
            <person name="Riley R."/>
            <person name="Savchenko A."/>
            <person name="Shiryaev A."/>
            <person name="Soop K."/>
            <person name="Spirin V."/>
            <person name="Szebenyi C."/>
            <person name="Tomsovsky M."/>
            <person name="Tulloss R.E."/>
            <person name="Uehling J."/>
            <person name="Grigoriev I.V."/>
            <person name="Vagvolgyi C."/>
            <person name="Papp T."/>
            <person name="Martin F.M."/>
            <person name="Miettinen O."/>
            <person name="Hibbett D.S."/>
            <person name="Nagy L.G."/>
        </authorList>
    </citation>
    <scope>NUCLEOTIDE SEQUENCE [LARGE SCALE GENOMIC DNA]</scope>
    <source>
        <strain evidence="1 2">CBS 962.96</strain>
    </source>
</reference>
<gene>
    <name evidence="1" type="ORF">K435DRAFT_779983</name>
</gene>